<dbReference type="PANTHER" id="PTHR33991:SF1">
    <property type="entry name" value="DNA REPAIR PROTEIN RECO"/>
    <property type="match status" value="1"/>
</dbReference>
<dbReference type="InterPro" id="IPR012340">
    <property type="entry name" value="NA-bd_OB-fold"/>
</dbReference>
<evidence type="ECO:0000256" key="3">
    <source>
        <dbReference type="ARBA" id="ARBA00021310"/>
    </source>
</evidence>
<keyword evidence="4 8" id="KW-0227">DNA damage</keyword>
<evidence type="ECO:0000256" key="2">
    <source>
        <dbReference type="ARBA" id="ARBA00007452"/>
    </source>
</evidence>
<proteinExistence type="inferred from homology"/>
<evidence type="ECO:0000256" key="5">
    <source>
        <dbReference type="ARBA" id="ARBA00023172"/>
    </source>
</evidence>
<comment type="function">
    <text evidence="1 8">Involved in DNA repair and RecF pathway recombination.</text>
</comment>
<evidence type="ECO:0000313" key="11">
    <source>
        <dbReference type="Proteomes" id="UP000317638"/>
    </source>
</evidence>
<reference evidence="10 11" key="1">
    <citation type="submission" date="2019-07" db="EMBL/GenBank/DDBJ databases">
        <authorList>
            <person name="Zhou L.-Y."/>
        </authorList>
    </citation>
    <scope>NUCLEOTIDE SEQUENCE [LARGE SCALE GENOMIC DNA]</scope>
    <source>
        <strain evidence="10 11">YIM 101269</strain>
    </source>
</reference>
<organism evidence="10 11">
    <name type="scientific">Tessaracoccus rhinocerotis</name>
    <dbReference type="NCBI Taxonomy" id="1689449"/>
    <lineage>
        <taxon>Bacteria</taxon>
        <taxon>Bacillati</taxon>
        <taxon>Actinomycetota</taxon>
        <taxon>Actinomycetes</taxon>
        <taxon>Propionibacteriales</taxon>
        <taxon>Propionibacteriaceae</taxon>
        <taxon>Tessaracoccus</taxon>
    </lineage>
</organism>
<dbReference type="InterPro" id="IPR042242">
    <property type="entry name" value="RecO_C"/>
</dbReference>
<feature type="domain" description="DNA replication/recombination mediator RecO N-terminal" evidence="9">
    <location>
        <begin position="1"/>
        <end position="78"/>
    </location>
</feature>
<evidence type="ECO:0000256" key="6">
    <source>
        <dbReference type="ARBA" id="ARBA00023204"/>
    </source>
</evidence>
<dbReference type="RefSeq" id="WP_143936593.1">
    <property type="nucleotide sequence ID" value="NZ_VKKG01000001.1"/>
</dbReference>
<keyword evidence="6 8" id="KW-0234">DNA repair</keyword>
<keyword evidence="5 8" id="KW-0233">DNA recombination</keyword>
<evidence type="ECO:0000256" key="8">
    <source>
        <dbReference type="HAMAP-Rule" id="MF_00201"/>
    </source>
</evidence>
<evidence type="ECO:0000259" key="9">
    <source>
        <dbReference type="Pfam" id="PF11967"/>
    </source>
</evidence>
<dbReference type="SUPFAM" id="SSF57863">
    <property type="entry name" value="ArfGap/RecO-like zinc finger"/>
    <property type="match status" value="1"/>
</dbReference>
<evidence type="ECO:0000256" key="7">
    <source>
        <dbReference type="ARBA" id="ARBA00033409"/>
    </source>
</evidence>
<name>A0A553K488_9ACTN</name>
<dbReference type="AlphaFoldDB" id="A0A553K488"/>
<dbReference type="Proteomes" id="UP000317638">
    <property type="component" value="Unassembled WGS sequence"/>
</dbReference>
<evidence type="ECO:0000313" key="10">
    <source>
        <dbReference type="EMBL" id="TRY19504.1"/>
    </source>
</evidence>
<dbReference type="Pfam" id="PF11967">
    <property type="entry name" value="RecO_N"/>
    <property type="match status" value="1"/>
</dbReference>
<dbReference type="NCBIfam" id="TIGR00613">
    <property type="entry name" value="reco"/>
    <property type="match status" value="1"/>
</dbReference>
<evidence type="ECO:0000256" key="4">
    <source>
        <dbReference type="ARBA" id="ARBA00022763"/>
    </source>
</evidence>
<accession>A0A553K488</accession>
<dbReference type="PANTHER" id="PTHR33991">
    <property type="entry name" value="DNA REPAIR PROTEIN RECO"/>
    <property type="match status" value="1"/>
</dbReference>
<comment type="caution">
    <text evidence="10">The sequence shown here is derived from an EMBL/GenBank/DDBJ whole genome shotgun (WGS) entry which is preliminary data.</text>
</comment>
<dbReference type="GO" id="GO:0006310">
    <property type="term" value="P:DNA recombination"/>
    <property type="evidence" value="ECO:0007669"/>
    <property type="project" value="UniProtKB-UniRule"/>
</dbReference>
<gene>
    <name evidence="8 10" type="primary">recO</name>
    <name evidence="10" type="ORF">FOJ82_00950</name>
</gene>
<dbReference type="InterPro" id="IPR003717">
    <property type="entry name" value="RecO"/>
</dbReference>
<dbReference type="GO" id="GO:0006302">
    <property type="term" value="P:double-strand break repair"/>
    <property type="evidence" value="ECO:0007669"/>
    <property type="project" value="TreeGrafter"/>
</dbReference>
<comment type="similarity">
    <text evidence="2 8">Belongs to the RecO family.</text>
</comment>
<evidence type="ECO:0000256" key="1">
    <source>
        <dbReference type="ARBA" id="ARBA00003065"/>
    </source>
</evidence>
<dbReference type="HAMAP" id="MF_00201">
    <property type="entry name" value="RecO"/>
    <property type="match status" value="1"/>
</dbReference>
<dbReference type="Pfam" id="PF02565">
    <property type="entry name" value="RecO_C"/>
    <property type="match status" value="1"/>
</dbReference>
<protein>
    <recommendedName>
        <fullName evidence="3 8">DNA repair protein RecO</fullName>
    </recommendedName>
    <alternativeName>
        <fullName evidence="7 8">Recombination protein O</fullName>
    </alternativeName>
</protein>
<sequence>MATYRDEAVVLRTYQLGEADRIICLLTRAHGKVRAVAKGVRRTSSKFGSRLEPFSHVDIQFAEGRGSLEVVTQVETLHPSQLGLDYDRFTAGQVLVETAERLVAEDGVPALQQYRLLLGALLAMNRADMSPNAVVDSYLLRSLAIAGWAVVLESCSGCGSVDDVGWFNPQGGGTVCVRCRPPSSARVDQDSLRHLTALLTGDWETVSRTEPGVARRCHGLVVAFASWHMDRGLRSIPFLER</sequence>
<dbReference type="Gene3D" id="2.40.50.140">
    <property type="entry name" value="Nucleic acid-binding proteins"/>
    <property type="match status" value="1"/>
</dbReference>
<dbReference type="GO" id="GO:0043590">
    <property type="term" value="C:bacterial nucleoid"/>
    <property type="evidence" value="ECO:0007669"/>
    <property type="project" value="TreeGrafter"/>
</dbReference>
<dbReference type="SUPFAM" id="SSF50249">
    <property type="entry name" value="Nucleic acid-binding proteins"/>
    <property type="match status" value="1"/>
</dbReference>
<dbReference type="InterPro" id="IPR037278">
    <property type="entry name" value="ARFGAP/RecO"/>
</dbReference>
<dbReference type="Gene3D" id="1.20.1440.120">
    <property type="entry name" value="Recombination protein O, C-terminal domain"/>
    <property type="match status" value="1"/>
</dbReference>
<dbReference type="InterPro" id="IPR022572">
    <property type="entry name" value="DNA_rep/recomb_RecO_N"/>
</dbReference>
<dbReference type="EMBL" id="VKKG01000001">
    <property type="protein sequence ID" value="TRY19504.1"/>
    <property type="molecule type" value="Genomic_DNA"/>
</dbReference>
<dbReference type="OrthoDB" id="9812244at2"/>
<keyword evidence="11" id="KW-1185">Reference proteome</keyword>